<dbReference type="EMBL" id="CAXAMN010021807">
    <property type="protein sequence ID" value="CAK9063673.1"/>
    <property type="molecule type" value="Genomic_DNA"/>
</dbReference>
<organism evidence="2 3">
    <name type="scientific">Durusdinium trenchii</name>
    <dbReference type="NCBI Taxonomy" id="1381693"/>
    <lineage>
        <taxon>Eukaryota</taxon>
        <taxon>Sar</taxon>
        <taxon>Alveolata</taxon>
        <taxon>Dinophyceae</taxon>
        <taxon>Suessiales</taxon>
        <taxon>Symbiodiniaceae</taxon>
        <taxon>Durusdinium</taxon>
    </lineage>
</organism>
<sequence length="268" mass="30131">MTCTQGTWWQRKLALRLFMRWSISRGPRVYLAYVAPEVLGRSASQHVSTTPQVSRSVSGLTYLYAMPNTMMPDFGSRRFARNSAGFFRPTCPKPLFAQAEETLRSHPRGRMEAPPPPPPDDPPGPAIEVTSLEMNPAEECAFEDGLGLAIGFTSDSPLLGFTWRISYVVDTAKRRYIVQVGQTEPADYAPGPNAMTYLAEGLSIEEVPKARQSLNGKSSMRIQRLFLQACRCSKQCFERLAKQLDELGKFLELFWKLGKLQQDTYVHT</sequence>
<feature type="region of interest" description="Disordered" evidence="1">
    <location>
        <begin position="106"/>
        <end position="126"/>
    </location>
</feature>
<evidence type="ECO:0000256" key="1">
    <source>
        <dbReference type="SAM" id="MobiDB-lite"/>
    </source>
</evidence>
<feature type="compositionally biased region" description="Pro residues" evidence="1">
    <location>
        <begin position="113"/>
        <end position="125"/>
    </location>
</feature>
<accession>A0ABP0NIR1</accession>
<proteinExistence type="predicted"/>
<gene>
    <name evidence="2" type="ORF">CCMP2556_LOCUS31279</name>
</gene>
<evidence type="ECO:0000313" key="2">
    <source>
        <dbReference type="EMBL" id="CAK9063673.1"/>
    </source>
</evidence>
<evidence type="ECO:0000313" key="3">
    <source>
        <dbReference type="Proteomes" id="UP001642484"/>
    </source>
</evidence>
<comment type="caution">
    <text evidence="2">The sequence shown here is derived from an EMBL/GenBank/DDBJ whole genome shotgun (WGS) entry which is preliminary data.</text>
</comment>
<dbReference type="Proteomes" id="UP001642484">
    <property type="component" value="Unassembled WGS sequence"/>
</dbReference>
<name>A0ABP0NIR1_9DINO</name>
<keyword evidence="3" id="KW-1185">Reference proteome</keyword>
<protein>
    <submittedName>
        <fullName evidence="2">Uncharacterized protein</fullName>
    </submittedName>
</protein>
<reference evidence="2 3" key="1">
    <citation type="submission" date="2024-02" db="EMBL/GenBank/DDBJ databases">
        <authorList>
            <person name="Chen Y."/>
            <person name="Shah S."/>
            <person name="Dougan E. K."/>
            <person name="Thang M."/>
            <person name="Chan C."/>
        </authorList>
    </citation>
    <scope>NUCLEOTIDE SEQUENCE [LARGE SCALE GENOMIC DNA]</scope>
</reference>